<keyword evidence="6 8" id="KW-0100">Branched-chain amino acid biosynthesis</keyword>
<dbReference type="FunFam" id="3.30.70.1150:FF:000001">
    <property type="entry name" value="Acetolactate synthase small subunit"/>
    <property type="match status" value="1"/>
</dbReference>
<comment type="pathway">
    <text evidence="1 8">Amino-acid biosynthesis; L-isoleucine biosynthesis; L-isoleucine from 2-oxobutanoate: step 1/4.</text>
</comment>
<evidence type="ECO:0000256" key="7">
    <source>
        <dbReference type="ARBA" id="ARBA00048670"/>
    </source>
</evidence>
<evidence type="ECO:0000256" key="8">
    <source>
        <dbReference type="RuleBase" id="RU368092"/>
    </source>
</evidence>
<accession>A0A975BA04</accession>
<evidence type="ECO:0000256" key="5">
    <source>
        <dbReference type="ARBA" id="ARBA00022605"/>
    </source>
</evidence>
<dbReference type="InterPro" id="IPR027271">
    <property type="entry name" value="Acetolactate_synth/TF_NikR_C"/>
</dbReference>
<dbReference type="GO" id="GO:0009097">
    <property type="term" value="P:isoleucine biosynthetic process"/>
    <property type="evidence" value="ECO:0007669"/>
    <property type="project" value="UniProtKB-UniRule"/>
</dbReference>
<dbReference type="EMBL" id="CP061799">
    <property type="protein sequence ID" value="QTA81547.1"/>
    <property type="molecule type" value="Genomic_DNA"/>
</dbReference>
<dbReference type="InterPro" id="IPR002912">
    <property type="entry name" value="ACT_dom"/>
</dbReference>
<evidence type="ECO:0000256" key="2">
    <source>
        <dbReference type="ARBA" id="ARBA00005025"/>
    </source>
</evidence>
<organism evidence="10 11">
    <name type="scientific">Desulfonema limicola</name>
    <dbReference type="NCBI Taxonomy" id="45656"/>
    <lineage>
        <taxon>Bacteria</taxon>
        <taxon>Pseudomonadati</taxon>
        <taxon>Thermodesulfobacteriota</taxon>
        <taxon>Desulfobacteria</taxon>
        <taxon>Desulfobacterales</taxon>
        <taxon>Desulfococcaceae</taxon>
        <taxon>Desulfonema</taxon>
    </lineage>
</organism>
<protein>
    <recommendedName>
        <fullName evidence="8">Acetolactate synthase small subunit</fullName>
        <shortName evidence="8">AHAS</shortName>
        <shortName evidence="8">ALS</shortName>
        <ecNumber evidence="8">2.2.1.6</ecNumber>
    </recommendedName>
    <alternativeName>
        <fullName evidence="8">Acetohydroxy-acid synthase small subunit</fullName>
    </alternativeName>
</protein>
<dbReference type="EC" id="2.2.1.6" evidence="8"/>
<proteinExistence type="inferred from homology"/>
<dbReference type="GO" id="GO:0005829">
    <property type="term" value="C:cytosol"/>
    <property type="evidence" value="ECO:0007669"/>
    <property type="project" value="TreeGrafter"/>
</dbReference>
<evidence type="ECO:0000256" key="4">
    <source>
        <dbReference type="ARBA" id="ARBA00011744"/>
    </source>
</evidence>
<feature type="domain" description="ACT" evidence="9">
    <location>
        <begin position="7"/>
        <end position="81"/>
    </location>
</feature>
<sequence>MTEEKHILSILVDNQPGVLSRISGLFSGRGFNIESLCVAETIDPNISRLTIVTKGNMPVVEQIKKQLNKLINVIKVHELTGSKYVHREMALIKVNAKQENRAEILRIVDIFRCKVVDVGLDHYTIEVTGDEGKMEAILTLLRPIGIKEIAKTGTIALFREPK</sequence>
<dbReference type="NCBIfam" id="TIGR00119">
    <property type="entry name" value="acolac_sm"/>
    <property type="match status" value="1"/>
</dbReference>
<evidence type="ECO:0000259" key="9">
    <source>
        <dbReference type="PROSITE" id="PS51671"/>
    </source>
</evidence>
<evidence type="ECO:0000256" key="6">
    <source>
        <dbReference type="ARBA" id="ARBA00023304"/>
    </source>
</evidence>
<name>A0A975BA04_9BACT</name>
<dbReference type="AlphaFoldDB" id="A0A975BA04"/>
<keyword evidence="11" id="KW-1185">Reference proteome</keyword>
<reference evidence="10" key="1">
    <citation type="journal article" date="2021" name="Microb. Physiol.">
        <title>Proteogenomic Insights into the Physiology of Marine, Sulfate-Reducing, Filamentous Desulfonema limicola and Desulfonema magnum.</title>
        <authorList>
            <person name="Schnaars V."/>
            <person name="Wohlbrand L."/>
            <person name="Scheve S."/>
            <person name="Hinrichs C."/>
            <person name="Reinhardt R."/>
            <person name="Rabus R."/>
        </authorList>
    </citation>
    <scope>NUCLEOTIDE SEQUENCE</scope>
    <source>
        <strain evidence="10">5ac10</strain>
    </source>
</reference>
<dbReference type="InterPro" id="IPR004789">
    <property type="entry name" value="Acetalactate_synth_ssu"/>
</dbReference>
<comment type="function">
    <text evidence="8">Catalyzes the conversion of 2 pyruvate molecules into acetolactate in the first common step of the biosynthetic pathway of the branched-amino acids such as leucine, isoleucine, and valine.</text>
</comment>
<dbReference type="KEGG" id="dli:dnl_38850"/>
<dbReference type="Proteomes" id="UP000663720">
    <property type="component" value="Chromosome"/>
</dbReference>
<dbReference type="Gene3D" id="3.30.70.260">
    <property type="match status" value="1"/>
</dbReference>
<dbReference type="GO" id="GO:0003984">
    <property type="term" value="F:acetolactate synthase activity"/>
    <property type="evidence" value="ECO:0007669"/>
    <property type="project" value="UniProtKB-UniRule"/>
</dbReference>
<dbReference type="NCBIfam" id="NF008864">
    <property type="entry name" value="PRK11895.1"/>
    <property type="match status" value="1"/>
</dbReference>
<dbReference type="Pfam" id="PF22629">
    <property type="entry name" value="ACT_AHAS_ss"/>
    <property type="match status" value="1"/>
</dbReference>
<dbReference type="RefSeq" id="WP_207687570.1">
    <property type="nucleotide sequence ID" value="NZ_CP061799.1"/>
</dbReference>
<keyword evidence="5 8" id="KW-0028">Amino-acid biosynthesis</keyword>
<dbReference type="GO" id="GO:0009099">
    <property type="term" value="P:L-valine biosynthetic process"/>
    <property type="evidence" value="ECO:0007669"/>
    <property type="project" value="UniProtKB-UniRule"/>
</dbReference>
<dbReference type="InterPro" id="IPR019455">
    <property type="entry name" value="Acetolactate_synth_ssu_C"/>
</dbReference>
<keyword evidence="8" id="KW-0808">Transferase</keyword>
<comment type="subunit">
    <text evidence="4 8">Dimer of large and small chains.</text>
</comment>
<dbReference type="PANTHER" id="PTHR30239">
    <property type="entry name" value="ACETOLACTATE SYNTHASE SMALL SUBUNIT"/>
    <property type="match status" value="1"/>
</dbReference>
<dbReference type="InterPro" id="IPR054480">
    <property type="entry name" value="AHAS_small-like_ACT"/>
</dbReference>
<dbReference type="Pfam" id="PF10369">
    <property type="entry name" value="ALS_ss_C"/>
    <property type="match status" value="1"/>
</dbReference>
<gene>
    <name evidence="10" type="primary">ilvN</name>
    <name evidence="10" type="ORF">dnl_38850</name>
</gene>
<evidence type="ECO:0000256" key="3">
    <source>
        <dbReference type="ARBA" id="ARBA00006341"/>
    </source>
</evidence>
<comment type="pathway">
    <text evidence="2 8">Amino-acid biosynthesis; L-valine biosynthesis; L-valine from pyruvate: step 1/4.</text>
</comment>
<dbReference type="PANTHER" id="PTHR30239:SF0">
    <property type="entry name" value="ACETOLACTATE SYNTHASE SMALL SUBUNIT 1, CHLOROPLASTIC"/>
    <property type="match status" value="1"/>
</dbReference>
<dbReference type="SUPFAM" id="SSF55021">
    <property type="entry name" value="ACT-like"/>
    <property type="match status" value="2"/>
</dbReference>
<evidence type="ECO:0000313" key="10">
    <source>
        <dbReference type="EMBL" id="QTA81547.1"/>
    </source>
</evidence>
<evidence type="ECO:0000313" key="11">
    <source>
        <dbReference type="Proteomes" id="UP000663720"/>
    </source>
</evidence>
<comment type="similarity">
    <text evidence="3 8">Belongs to the acetolactate synthase small subunit family.</text>
</comment>
<dbReference type="Gene3D" id="3.30.70.1150">
    <property type="entry name" value="ACT-like. Chain A, domain 2"/>
    <property type="match status" value="1"/>
</dbReference>
<dbReference type="CDD" id="cd04878">
    <property type="entry name" value="ACT_AHAS"/>
    <property type="match status" value="1"/>
</dbReference>
<dbReference type="PROSITE" id="PS51671">
    <property type="entry name" value="ACT"/>
    <property type="match status" value="1"/>
</dbReference>
<comment type="catalytic activity">
    <reaction evidence="7 8">
        <text>2 pyruvate + H(+) = (2S)-2-acetolactate + CO2</text>
        <dbReference type="Rhea" id="RHEA:25249"/>
        <dbReference type="ChEBI" id="CHEBI:15361"/>
        <dbReference type="ChEBI" id="CHEBI:15378"/>
        <dbReference type="ChEBI" id="CHEBI:16526"/>
        <dbReference type="ChEBI" id="CHEBI:58476"/>
        <dbReference type="EC" id="2.2.1.6"/>
    </reaction>
</comment>
<evidence type="ECO:0000256" key="1">
    <source>
        <dbReference type="ARBA" id="ARBA00004974"/>
    </source>
</evidence>
<dbReference type="FunFam" id="3.30.70.260:FF:000001">
    <property type="entry name" value="Acetolactate synthase, small subunit"/>
    <property type="match status" value="1"/>
</dbReference>
<dbReference type="InterPro" id="IPR039557">
    <property type="entry name" value="AHAS_ACT"/>
</dbReference>
<dbReference type="GO" id="GO:1990610">
    <property type="term" value="F:acetolactate synthase regulator activity"/>
    <property type="evidence" value="ECO:0007669"/>
    <property type="project" value="UniProtKB-UniRule"/>
</dbReference>
<dbReference type="InterPro" id="IPR045865">
    <property type="entry name" value="ACT-like_dom_sf"/>
</dbReference>